<gene>
    <name evidence="1" type="ORF">NW762_013868</name>
</gene>
<evidence type="ECO:0000313" key="1">
    <source>
        <dbReference type="EMBL" id="KAJ4245744.1"/>
    </source>
</evidence>
<dbReference type="Proteomes" id="UP001152049">
    <property type="component" value="Unassembled WGS sequence"/>
</dbReference>
<dbReference type="Gene3D" id="3.40.50.1580">
    <property type="entry name" value="Nucleoside phosphorylase domain"/>
    <property type="match status" value="1"/>
</dbReference>
<dbReference type="GO" id="GO:0003824">
    <property type="term" value="F:catalytic activity"/>
    <property type="evidence" value="ECO:0007669"/>
    <property type="project" value="InterPro"/>
</dbReference>
<dbReference type="SUPFAM" id="SSF53167">
    <property type="entry name" value="Purine and uridine phosphorylases"/>
    <property type="match status" value="1"/>
</dbReference>
<dbReference type="EMBL" id="JAOQAZ010000045">
    <property type="protein sequence ID" value="KAJ4245744.1"/>
    <property type="molecule type" value="Genomic_DNA"/>
</dbReference>
<name>A0A9W8RJR9_9HYPO</name>
<comment type="caution">
    <text evidence="1">The sequence shown here is derived from an EMBL/GenBank/DDBJ whole genome shotgun (WGS) entry which is preliminary data.</text>
</comment>
<dbReference type="PANTHER" id="PTHR46082">
    <property type="entry name" value="ATP/GTP-BINDING PROTEIN-RELATED"/>
    <property type="match status" value="1"/>
</dbReference>
<dbReference type="PANTHER" id="PTHR46082:SF11">
    <property type="entry name" value="AAA+ ATPASE DOMAIN-CONTAINING PROTEIN-RELATED"/>
    <property type="match status" value="1"/>
</dbReference>
<organism evidence="1 2">
    <name type="scientific">Fusarium torreyae</name>
    <dbReference type="NCBI Taxonomy" id="1237075"/>
    <lineage>
        <taxon>Eukaryota</taxon>
        <taxon>Fungi</taxon>
        <taxon>Dikarya</taxon>
        <taxon>Ascomycota</taxon>
        <taxon>Pezizomycotina</taxon>
        <taxon>Sordariomycetes</taxon>
        <taxon>Hypocreomycetidae</taxon>
        <taxon>Hypocreales</taxon>
        <taxon>Nectriaceae</taxon>
        <taxon>Fusarium</taxon>
    </lineage>
</organism>
<proteinExistence type="predicted"/>
<protein>
    <recommendedName>
        <fullName evidence="3">Nucleoside phosphorylase domain-containing protein</fullName>
    </recommendedName>
</protein>
<dbReference type="InterPro" id="IPR035994">
    <property type="entry name" value="Nucleoside_phosphorylase_sf"/>
</dbReference>
<dbReference type="OrthoDB" id="1577640at2759"/>
<evidence type="ECO:0000313" key="2">
    <source>
        <dbReference type="Proteomes" id="UP001152049"/>
    </source>
</evidence>
<dbReference type="GO" id="GO:0009116">
    <property type="term" value="P:nucleoside metabolic process"/>
    <property type="evidence" value="ECO:0007669"/>
    <property type="project" value="InterPro"/>
</dbReference>
<dbReference type="InterPro" id="IPR053137">
    <property type="entry name" value="NLR-like"/>
</dbReference>
<evidence type="ECO:0008006" key="3">
    <source>
        <dbReference type="Google" id="ProtNLM"/>
    </source>
</evidence>
<accession>A0A9W8RJR9</accession>
<keyword evidence="2" id="KW-1185">Reference proteome</keyword>
<dbReference type="AlphaFoldDB" id="A0A9W8RJR9"/>
<sequence length="506" mass="56364">MVDYKVYTIGWICVTRTELIAALELLDYEETEPVHAPANDNNSYTIGRIGRYNVVIAATAHERYGTTSAAIVARDMVRTFPNIRIGLMVGIGGGVPSKQDIRLGDVVVTSPSQRDGGVIQYDFGKAIQGQGLVIKGSLNQPPVSILTAMTKLRAMRTRKGRKLAQTVKEVLDRNKRLSKEYRKPSPDSDKLYKAGFVHAGDNACCTIACDDSNLTARIVRSADEDNPKVHYAAASFFITSRPSQKLQKQFQPCLIQEIYGHDQDVRQYVDYWTAQMVVLSDDNTDLSAAYKTELRCLIREKVGKSVTGMFLVARFQKESLKDKTTPNQILEALQKLTTDPAAYGNVYRRTILRVGSQGTEHRDLARGTLMWLTFSRRRLITLELRHALSVRVGNLALDEGDIQNTHVIYHVCKGLDKVEENSGTISLLHPSAMEYLQANPSCLFSSDDLEFPSDPESSVPFGNQAARIHIQRQIAATCATYLPITALEKGAYGSCWESDRQQESHP</sequence>
<reference evidence="1" key="1">
    <citation type="submission" date="2022-09" db="EMBL/GenBank/DDBJ databases">
        <title>Fusarium specimens isolated from Avocado Roots.</title>
        <authorList>
            <person name="Stajich J."/>
            <person name="Roper C."/>
            <person name="Heimlech-Rivalta G."/>
        </authorList>
    </citation>
    <scope>NUCLEOTIDE SEQUENCE</scope>
    <source>
        <strain evidence="1">CF00136</strain>
    </source>
</reference>